<dbReference type="RefSeq" id="WP_331714534.1">
    <property type="nucleotide sequence ID" value="NZ_WPCU01000005.1"/>
</dbReference>
<keyword evidence="2 6" id="KW-0227">DNA damage</keyword>
<dbReference type="Gene3D" id="1.10.150.20">
    <property type="entry name" value="5' to 3' exonuclease, C-terminal subdomain"/>
    <property type="match status" value="1"/>
</dbReference>
<dbReference type="GO" id="GO:0005524">
    <property type="term" value="F:ATP binding"/>
    <property type="evidence" value="ECO:0007669"/>
    <property type="project" value="InterPro"/>
</dbReference>
<dbReference type="GO" id="GO:0005737">
    <property type="term" value="C:cytoplasm"/>
    <property type="evidence" value="ECO:0007669"/>
    <property type="project" value="UniProtKB-SubCell"/>
</dbReference>
<keyword evidence="5 6" id="KW-0234">DNA repair</keyword>
<comment type="caution">
    <text evidence="6">Lacks conserved residue(s) required for the propagation of feature annotation.</text>
</comment>
<keyword evidence="1 6" id="KW-0963">Cytoplasm</keyword>
<dbReference type="InterPro" id="IPR036267">
    <property type="entry name" value="RuvA_C_sf"/>
</dbReference>
<dbReference type="Proteomes" id="UP000435304">
    <property type="component" value="Unassembled WGS sequence"/>
</dbReference>
<evidence type="ECO:0000313" key="10">
    <source>
        <dbReference type="Proteomes" id="UP000435304"/>
    </source>
</evidence>
<evidence type="ECO:0000256" key="6">
    <source>
        <dbReference type="HAMAP-Rule" id="MF_00031"/>
    </source>
</evidence>
<evidence type="ECO:0000313" key="9">
    <source>
        <dbReference type="EMBL" id="MVA75957.1"/>
    </source>
</evidence>
<accession>A0A6A9UXF8</accession>
<dbReference type="GO" id="GO:0009378">
    <property type="term" value="F:four-way junction helicase activity"/>
    <property type="evidence" value="ECO:0007669"/>
    <property type="project" value="InterPro"/>
</dbReference>
<feature type="domain" description="DNA helicase Holliday junction RuvA type" evidence="7">
    <location>
        <begin position="1"/>
        <end position="61"/>
    </location>
</feature>
<dbReference type="EMBL" id="WPCU01000005">
    <property type="protein sequence ID" value="MVA75957.1"/>
    <property type="molecule type" value="Genomic_DNA"/>
</dbReference>
<protein>
    <recommendedName>
        <fullName evidence="6">Holliday junction branch migration complex subunit RuvA</fullName>
    </recommendedName>
</protein>
<dbReference type="HAMAP" id="MF_00031">
    <property type="entry name" value="DNA_HJ_migration_RuvA"/>
    <property type="match status" value="1"/>
</dbReference>
<evidence type="ECO:0000256" key="3">
    <source>
        <dbReference type="ARBA" id="ARBA00023125"/>
    </source>
</evidence>
<evidence type="ECO:0000256" key="5">
    <source>
        <dbReference type="ARBA" id="ARBA00023204"/>
    </source>
</evidence>
<sequence>MIAHLTGTVTAVGATAAVLDVNGFGTLVQCSPQTASGLRLGQTTTLQTSLVVREDSLTLYGFASTDERDCFELLLTASGVGPRIAQAACAVLSPAELRQAIASEDLATLTRVPGVGRKGAERICIELRDKINALALTTAPPEVPAAAGARELWREQVAGGLQGLGWSARDAEAACERISELAAAEPQPPVAELMRAALRSLAKK</sequence>
<comment type="subunit">
    <text evidence="6">Homotetramer. Forms an RuvA(8)-RuvB(12)-Holliday junction (HJ) complex. HJ DNA is sandwiched between 2 RuvA tetramers; dsDNA enters through RuvA and exits via RuvB. An RuvB hexamer assembles on each DNA strand where it exits the tetramer. Each RuvB hexamer is contacted by two RuvA subunits (via domain III) on 2 adjacent RuvB subunits; this complex drives branch migration. In the full resolvosome a probable DNA-RuvA(4)-RuvB(12)-RuvC(2) complex forms which resolves the HJ.</text>
</comment>
<feature type="domain" description="Holliday junction DNA helicase RuvA C-terminal" evidence="8">
    <location>
        <begin position="153"/>
        <end position="201"/>
    </location>
</feature>
<evidence type="ECO:0000256" key="4">
    <source>
        <dbReference type="ARBA" id="ARBA00023172"/>
    </source>
</evidence>
<evidence type="ECO:0000256" key="1">
    <source>
        <dbReference type="ARBA" id="ARBA00022490"/>
    </source>
</evidence>
<dbReference type="InterPro" id="IPR011114">
    <property type="entry name" value="RuvA_C"/>
</dbReference>
<dbReference type="InterPro" id="IPR012340">
    <property type="entry name" value="NA-bd_OB-fold"/>
</dbReference>
<dbReference type="GO" id="GO:0048476">
    <property type="term" value="C:Holliday junction resolvase complex"/>
    <property type="evidence" value="ECO:0007669"/>
    <property type="project" value="UniProtKB-UniRule"/>
</dbReference>
<dbReference type="InterPro" id="IPR010994">
    <property type="entry name" value="RuvA_2-like"/>
</dbReference>
<comment type="caution">
    <text evidence="9">The sequence shown here is derived from an EMBL/GenBank/DDBJ whole genome shotgun (WGS) entry which is preliminary data.</text>
</comment>
<dbReference type="SUPFAM" id="SSF50249">
    <property type="entry name" value="Nucleic acid-binding proteins"/>
    <property type="match status" value="1"/>
</dbReference>
<comment type="function">
    <text evidence="6">The RuvA-RuvB-RuvC complex processes Holliday junction (HJ) DNA during genetic recombination and DNA repair, while the RuvA-RuvB complex plays an important role in the rescue of blocked DNA replication forks via replication fork reversal (RFR). RuvA specifically binds to HJ cruciform DNA, conferring on it an open structure. The RuvB hexamer acts as an ATP-dependent pump, pulling dsDNA into and through the RuvAB complex. HJ branch migration allows RuvC to scan DNA until it finds its consensus sequence, where it cleaves and resolves the cruciform DNA.</text>
</comment>
<evidence type="ECO:0000259" key="8">
    <source>
        <dbReference type="Pfam" id="PF07499"/>
    </source>
</evidence>
<dbReference type="Gene3D" id="1.10.8.10">
    <property type="entry name" value="DNA helicase RuvA subunit, C-terminal domain"/>
    <property type="match status" value="1"/>
</dbReference>
<dbReference type="GO" id="GO:0006281">
    <property type="term" value="P:DNA repair"/>
    <property type="evidence" value="ECO:0007669"/>
    <property type="project" value="UniProtKB-UniRule"/>
</dbReference>
<dbReference type="GO" id="GO:0000400">
    <property type="term" value="F:four-way junction DNA binding"/>
    <property type="evidence" value="ECO:0007669"/>
    <property type="project" value="UniProtKB-UniRule"/>
</dbReference>
<dbReference type="GO" id="GO:0006310">
    <property type="term" value="P:DNA recombination"/>
    <property type="evidence" value="ECO:0007669"/>
    <property type="project" value="UniProtKB-UniRule"/>
</dbReference>
<dbReference type="AlphaFoldDB" id="A0A6A9UXF8"/>
<dbReference type="GO" id="GO:0009379">
    <property type="term" value="C:Holliday junction helicase complex"/>
    <property type="evidence" value="ECO:0007669"/>
    <property type="project" value="InterPro"/>
</dbReference>
<name>A0A6A9UXF8_9ACTN</name>
<dbReference type="SUPFAM" id="SSF47781">
    <property type="entry name" value="RuvA domain 2-like"/>
    <property type="match status" value="1"/>
</dbReference>
<dbReference type="Pfam" id="PF07499">
    <property type="entry name" value="RuvA_C"/>
    <property type="match status" value="1"/>
</dbReference>
<keyword evidence="4 6" id="KW-0233">DNA recombination</keyword>
<dbReference type="Pfam" id="PF01330">
    <property type="entry name" value="RuvA_N"/>
    <property type="match status" value="1"/>
</dbReference>
<dbReference type="NCBIfam" id="TIGR00084">
    <property type="entry name" value="ruvA"/>
    <property type="match status" value="1"/>
</dbReference>
<comment type="subcellular location">
    <subcellularLocation>
        <location evidence="6">Cytoplasm</location>
    </subcellularLocation>
</comment>
<dbReference type="InterPro" id="IPR013849">
    <property type="entry name" value="DNA_helicase_Holl-junc_RuvA_I"/>
</dbReference>
<feature type="region of interest" description="Domain III" evidence="6">
    <location>
        <begin position="147"/>
        <end position="204"/>
    </location>
</feature>
<keyword evidence="3 6" id="KW-0238">DNA-binding</keyword>
<evidence type="ECO:0000256" key="2">
    <source>
        <dbReference type="ARBA" id="ARBA00022763"/>
    </source>
</evidence>
<organism evidence="9 10">
    <name type="scientific">Auraticoccus cholistanensis</name>
    <dbReference type="NCBI Taxonomy" id="2656650"/>
    <lineage>
        <taxon>Bacteria</taxon>
        <taxon>Bacillati</taxon>
        <taxon>Actinomycetota</taxon>
        <taxon>Actinomycetes</taxon>
        <taxon>Propionibacteriales</taxon>
        <taxon>Propionibacteriaceae</taxon>
        <taxon>Auraticoccus</taxon>
    </lineage>
</organism>
<dbReference type="InterPro" id="IPR000085">
    <property type="entry name" value="RuvA"/>
</dbReference>
<comment type="similarity">
    <text evidence="6">Belongs to the RuvA family.</text>
</comment>
<dbReference type="Pfam" id="PF14520">
    <property type="entry name" value="HHH_5"/>
    <property type="match status" value="1"/>
</dbReference>
<reference evidence="9 10" key="1">
    <citation type="submission" date="2019-12" db="EMBL/GenBank/DDBJ databases">
        <title>Auraticoccus cholistani sp. nov., an actinomycete isolated from soil of Cholistan desert.</title>
        <authorList>
            <person name="Cheema M.T."/>
        </authorList>
    </citation>
    <scope>NUCLEOTIDE SEQUENCE [LARGE SCALE GENOMIC DNA]</scope>
    <source>
        <strain evidence="9 10">F435</strain>
    </source>
</reference>
<evidence type="ECO:0000259" key="7">
    <source>
        <dbReference type="Pfam" id="PF01330"/>
    </source>
</evidence>
<dbReference type="SUPFAM" id="SSF46929">
    <property type="entry name" value="DNA helicase RuvA subunit, C-terminal domain"/>
    <property type="match status" value="1"/>
</dbReference>
<comment type="domain">
    <text evidence="6">Has three domains with a flexible linker between the domains II and III and assumes an 'L' shape. Domain III is highly mobile and contacts RuvB.</text>
</comment>
<dbReference type="Gene3D" id="2.40.50.140">
    <property type="entry name" value="Nucleic acid-binding proteins"/>
    <property type="match status" value="1"/>
</dbReference>
<proteinExistence type="inferred from homology"/>
<gene>
    <name evidence="6 9" type="primary">ruvA</name>
    <name evidence="9" type="ORF">GC722_07965</name>
</gene>
<keyword evidence="10" id="KW-1185">Reference proteome</keyword>